<evidence type="ECO:0000313" key="3">
    <source>
        <dbReference type="Proteomes" id="UP000069940"/>
    </source>
</evidence>
<evidence type="ECO:0000313" key="2">
    <source>
        <dbReference type="EnsemblMetazoa" id="AALFPA23_021145.P31196"/>
    </source>
</evidence>
<proteinExistence type="predicted"/>
<feature type="domain" description="CHK kinase-like" evidence="1">
    <location>
        <begin position="141"/>
        <end position="327"/>
    </location>
</feature>
<dbReference type="SUPFAM" id="SSF56112">
    <property type="entry name" value="Protein kinase-like (PK-like)"/>
    <property type="match status" value="1"/>
</dbReference>
<reference evidence="2" key="2">
    <citation type="submission" date="2025-05" db="UniProtKB">
        <authorList>
            <consortium name="EnsemblMetazoa"/>
        </authorList>
    </citation>
    <scope>IDENTIFICATION</scope>
    <source>
        <strain evidence="2">Foshan</strain>
    </source>
</reference>
<dbReference type="GeneID" id="109415792"/>
<reference evidence="3" key="1">
    <citation type="journal article" date="2015" name="Proc. Natl. Acad. Sci. U.S.A.">
        <title>Genome sequence of the Asian Tiger mosquito, Aedes albopictus, reveals insights into its biology, genetics, and evolution.</title>
        <authorList>
            <person name="Chen X.G."/>
            <person name="Jiang X."/>
            <person name="Gu J."/>
            <person name="Xu M."/>
            <person name="Wu Y."/>
            <person name="Deng Y."/>
            <person name="Zhang C."/>
            <person name="Bonizzoni M."/>
            <person name="Dermauw W."/>
            <person name="Vontas J."/>
            <person name="Armbruster P."/>
            <person name="Huang X."/>
            <person name="Yang Y."/>
            <person name="Zhang H."/>
            <person name="He W."/>
            <person name="Peng H."/>
            <person name="Liu Y."/>
            <person name="Wu K."/>
            <person name="Chen J."/>
            <person name="Lirakis M."/>
            <person name="Topalis P."/>
            <person name="Van Leeuwen T."/>
            <person name="Hall A.B."/>
            <person name="Jiang X."/>
            <person name="Thorpe C."/>
            <person name="Mueller R.L."/>
            <person name="Sun C."/>
            <person name="Waterhouse R.M."/>
            <person name="Yan G."/>
            <person name="Tu Z.J."/>
            <person name="Fang X."/>
            <person name="James A.A."/>
        </authorList>
    </citation>
    <scope>NUCLEOTIDE SEQUENCE [LARGE SCALE GENOMIC DNA]</scope>
    <source>
        <strain evidence="3">Foshan</strain>
    </source>
</reference>
<dbReference type="RefSeq" id="XP_062711783.1">
    <property type="nucleotide sequence ID" value="XM_062855799.1"/>
</dbReference>
<dbReference type="PANTHER" id="PTHR11012">
    <property type="entry name" value="PROTEIN KINASE-LIKE DOMAIN-CONTAINING"/>
    <property type="match status" value="1"/>
</dbReference>
<dbReference type="PANTHER" id="PTHR11012:SF6">
    <property type="entry name" value="CHK DOMAIN OV1-RELATED"/>
    <property type="match status" value="1"/>
</dbReference>
<accession>A0ABM1ZS11</accession>
<protein>
    <recommendedName>
        <fullName evidence="1">CHK kinase-like domain-containing protein</fullName>
    </recommendedName>
</protein>
<evidence type="ECO:0000259" key="1">
    <source>
        <dbReference type="SMART" id="SM00587"/>
    </source>
</evidence>
<dbReference type="Proteomes" id="UP000069940">
    <property type="component" value="Unassembled WGS sequence"/>
</dbReference>
<dbReference type="InterPro" id="IPR004119">
    <property type="entry name" value="EcKL"/>
</dbReference>
<sequence length="418" mass="47731">MTSTGEIIALNNAGEAAEGWRNLDFFRDVVSQDLGLPEDEFCLSNLEVNDATGKQSGFMSLLHRVKVDVEFKNGKCERKSYVVKEKSSDVFGGDWVEKFNVFDKEFEAYQKLIPEYEKLFRHEVQFGPRFFKAVATPFTVMVMEDLIASGYEMKDCSNRLNLSDSRVVLSKLAKFHAASAVYYKHNGPYSKLFKTGMYDEATAGDSEAYIGNLFKSLVASMKDRNVSSQFLDLINQWNANPYVSGAKLFRLNDKDFNVLNHGDLWMNNVMFGDSDLLVIDFQIAFFGSFTFDFLEFVLCTVEVDEVLNGFDELVEYYHQELKDAFDTLNHSDLSPSLESLQADIERHGFLAALLIIEAIPMITYSKVGELSMDLMSSSEPEGEEFRRKLYHNEKFVEVVDRLLPFLYERGYLKCPNGL</sequence>
<name>A0ABM1ZS11_AEDAL</name>
<dbReference type="InterPro" id="IPR015897">
    <property type="entry name" value="CHK_kinase-like"/>
</dbReference>
<dbReference type="SMART" id="SM00587">
    <property type="entry name" value="CHK"/>
    <property type="match status" value="1"/>
</dbReference>
<organism evidence="2 3">
    <name type="scientific">Aedes albopictus</name>
    <name type="common">Asian tiger mosquito</name>
    <name type="synonym">Stegomyia albopicta</name>
    <dbReference type="NCBI Taxonomy" id="7160"/>
    <lineage>
        <taxon>Eukaryota</taxon>
        <taxon>Metazoa</taxon>
        <taxon>Ecdysozoa</taxon>
        <taxon>Arthropoda</taxon>
        <taxon>Hexapoda</taxon>
        <taxon>Insecta</taxon>
        <taxon>Pterygota</taxon>
        <taxon>Neoptera</taxon>
        <taxon>Endopterygota</taxon>
        <taxon>Diptera</taxon>
        <taxon>Nematocera</taxon>
        <taxon>Culicoidea</taxon>
        <taxon>Culicidae</taxon>
        <taxon>Culicinae</taxon>
        <taxon>Aedini</taxon>
        <taxon>Aedes</taxon>
        <taxon>Stegomyia</taxon>
    </lineage>
</organism>
<keyword evidence="3" id="KW-1185">Reference proteome</keyword>
<dbReference type="EnsemblMetazoa" id="AALFPA23_021145.R31196">
    <property type="protein sequence ID" value="AALFPA23_021145.P31196"/>
    <property type="gene ID" value="AALFPA23_021145"/>
</dbReference>
<dbReference type="Gene3D" id="3.90.1200.10">
    <property type="match status" value="1"/>
</dbReference>
<dbReference type="Pfam" id="PF02958">
    <property type="entry name" value="EcKL"/>
    <property type="match status" value="1"/>
</dbReference>
<dbReference type="InterPro" id="IPR011009">
    <property type="entry name" value="Kinase-like_dom_sf"/>
</dbReference>